<feature type="domain" description="RRM" evidence="4">
    <location>
        <begin position="4"/>
        <end position="74"/>
    </location>
</feature>
<protein>
    <submittedName>
        <fullName evidence="5">CG7903</fullName>
    </submittedName>
</protein>
<proteinExistence type="predicted"/>
<evidence type="ECO:0000313" key="5">
    <source>
        <dbReference type="EMBL" id="ALC46527.1"/>
    </source>
</evidence>
<dbReference type="FunFam" id="3.30.70.330:FF:001212">
    <property type="entry name" value="Uncharacterized protein, isoform A"/>
    <property type="match status" value="1"/>
</dbReference>
<dbReference type="OrthoDB" id="1879688at2759"/>
<dbReference type="AlphaFoldDB" id="A0A0M4EM82"/>
<name>A0A0M4EM82_DROBS</name>
<feature type="compositionally biased region" description="Polar residues" evidence="3">
    <location>
        <begin position="137"/>
        <end position="159"/>
    </location>
</feature>
<dbReference type="PROSITE" id="PS50102">
    <property type="entry name" value="RRM"/>
    <property type="match status" value="1"/>
</dbReference>
<gene>
    <name evidence="5" type="ORF">Dbus_chr3Rg1277</name>
</gene>
<reference evidence="5 6" key="1">
    <citation type="submission" date="2015-08" db="EMBL/GenBank/DDBJ databases">
        <title>Ancestral chromatin configuration constrains chromatin evolution on differentiating sex chromosomes in Drosophila.</title>
        <authorList>
            <person name="Zhou Q."/>
            <person name="Bachtrog D."/>
        </authorList>
    </citation>
    <scope>NUCLEOTIDE SEQUENCE [LARGE SCALE GENOMIC DNA]</scope>
    <source>
        <tissue evidence="5">Whole larvae</tissue>
    </source>
</reference>
<dbReference type="InterPro" id="IPR000504">
    <property type="entry name" value="RRM_dom"/>
</dbReference>
<dbReference type="InterPro" id="IPR012677">
    <property type="entry name" value="Nucleotide-bd_a/b_plait_sf"/>
</dbReference>
<dbReference type="Proteomes" id="UP000494163">
    <property type="component" value="Chromosome 3R"/>
</dbReference>
<accession>A0A0M4EM82</accession>
<dbReference type="PANTHER" id="PTHR23147">
    <property type="entry name" value="SERINE/ARGININE RICH SPLICING FACTOR"/>
    <property type="match status" value="1"/>
</dbReference>
<dbReference type="Pfam" id="PF00076">
    <property type="entry name" value="RRM_1"/>
    <property type="match status" value="1"/>
</dbReference>
<evidence type="ECO:0000256" key="1">
    <source>
        <dbReference type="ARBA" id="ARBA00022884"/>
    </source>
</evidence>
<dbReference type="InterPro" id="IPR035979">
    <property type="entry name" value="RBD_domain_sf"/>
</dbReference>
<dbReference type="EMBL" id="CP012526">
    <property type="protein sequence ID" value="ALC46527.1"/>
    <property type="molecule type" value="Genomic_DNA"/>
</dbReference>
<dbReference type="Gene3D" id="3.30.70.330">
    <property type="match status" value="1"/>
</dbReference>
<evidence type="ECO:0000313" key="6">
    <source>
        <dbReference type="Proteomes" id="UP000494163"/>
    </source>
</evidence>
<keyword evidence="1 2" id="KW-0694">RNA-binding</keyword>
<evidence type="ECO:0000256" key="3">
    <source>
        <dbReference type="SAM" id="MobiDB-lite"/>
    </source>
</evidence>
<dbReference type="OMA" id="DVMNRCG"/>
<dbReference type="SUPFAM" id="SSF54928">
    <property type="entry name" value="RNA-binding domain, RBD"/>
    <property type="match status" value="1"/>
</dbReference>
<feature type="compositionally biased region" description="Gly residues" evidence="3">
    <location>
        <begin position="184"/>
        <end position="202"/>
    </location>
</feature>
<keyword evidence="6" id="KW-1185">Reference proteome</keyword>
<feature type="region of interest" description="Disordered" evidence="3">
    <location>
        <begin position="71"/>
        <end position="372"/>
    </location>
</feature>
<dbReference type="SMR" id="A0A0M4EM82"/>
<feature type="compositionally biased region" description="Gly residues" evidence="3">
    <location>
        <begin position="267"/>
        <end position="276"/>
    </location>
</feature>
<feature type="compositionally biased region" description="Polar residues" evidence="3">
    <location>
        <begin position="246"/>
        <end position="261"/>
    </location>
</feature>
<dbReference type="STRING" id="30019.A0A0M4EM82"/>
<dbReference type="SMART" id="SM00360">
    <property type="entry name" value="RRM"/>
    <property type="match status" value="1"/>
</dbReference>
<feature type="compositionally biased region" description="Low complexity" evidence="3">
    <location>
        <begin position="277"/>
        <end position="295"/>
    </location>
</feature>
<dbReference type="InterPro" id="IPR050907">
    <property type="entry name" value="SRSF"/>
</dbReference>
<sequence length="372" mass="38852">MSTAKVFVGSLPPGSKPEELRHLFTNYGVVVECDIMNRCGFVHLETIEMAETAIAALNGVEFKGHNLVVEPGRAKDRRGGGGGSNGVGPTGNRRPIQAHDGGSFSRGNNFRGGGAGHRGRGSVSNDSNFGPMRNEGNFRQQRNAPYNKSHSQQNQSFDNHASGYKNKFNQGAGNGGHNDYYGGNSAGGSNGHPRGSGMGGRGASNNSDRRGFALPAVDSQPQQQQHQQLGYEANQGRFANGPMAPNGSSDNGMFQRNRNNAGMNRGTPGGRGGSGGFQANRGGFSGRGSFNSRRGAGAGVANGPSNNMPQNHGGGFNKHAVPSGPNHKAPNSYQMDFPPLPTGGRGGGVSGNRGRFNGPGPRPQHMGGNRRF</sequence>
<evidence type="ECO:0000256" key="2">
    <source>
        <dbReference type="PROSITE-ProRule" id="PRU00176"/>
    </source>
</evidence>
<dbReference type="GO" id="GO:0003723">
    <property type="term" value="F:RNA binding"/>
    <property type="evidence" value="ECO:0007669"/>
    <property type="project" value="UniProtKB-UniRule"/>
</dbReference>
<feature type="compositionally biased region" description="Gly residues" evidence="3">
    <location>
        <begin position="80"/>
        <end position="89"/>
    </location>
</feature>
<organism evidence="5 6">
    <name type="scientific">Drosophila busckii</name>
    <name type="common">Fruit fly</name>
    <dbReference type="NCBI Taxonomy" id="30019"/>
    <lineage>
        <taxon>Eukaryota</taxon>
        <taxon>Metazoa</taxon>
        <taxon>Ecdysozoa</taxon>
        <taxon>Arthropoda</taxon>
        <taxon>Hexapoda</taxon>
        <taxon>Insecta</taxon>
        <taxon>Pterygota</taxon>
        <taxon>Neoptera</taxon>
        <taxon>Endopterygota</taxon>
        <taxon>Diptera</taxon>
        <taxon>Brachycera</taxon>
        <taxon>Muscomorpha</taxon>
        <taxon>Ephydroidea</taxon>
        <taxon>Drosophilidae</taxon>
        <taxon>Drosophila</taxon>
    </lineage>
</organism>
<evidence type="ECO:0000259" key="4">
    <source>
        <dbReference type="PROSITE" id="PS50102"/>
    </source>
</evidence>